<evidence type="ECO:0000256" key="1">
    <source>
        <dbReference type="ARBA" id="ARBA00023002"/>
    </source>
</evidence>
<dbReference type="Gene3D" id="3.40.830.10">
    <property type="entry name" value="LigB-like"/>
    <property type="match status" value="1"/>
</dbReference>
<proteinExistence type="predicted"/>
<dbReference type="SUPFAM" id="SSF53213">
    <property type="entry name" value="LigB-like"/>
    <property type="match status" value="1"/>
</dbReference>
<protein>
    <submittedName>
        <fullName evidence="3">Extradiol ring-cleavage dioxygenase</fullName>
    </submittedName>
</protein>
<feature type="domain" description="Extradiol ring-cleavage dioxygenase class III enzyme subunit B" evidence="2">
    <location>
        <begin position="7"/>
        <end position="244"/>
    </location>
</feature>
<evidence type="ECO:0000259" key="2">
    <source>
        <dbReference type="Pfam" id="PF02900"/>
    </source>
</evidence>
<keyword evidence="1" id="KW-0560">Oxidoreductase</keyword>
<dbReference type="Pfam" id="PF02900">
    <property type="entry name" value="LigB"/>
    <property type="match status" value="1"/>
</dbReference>
<dbReference type="PANTHER" id="PTHR30096">
    <property type="entry name" value="4,5-DOPA DIOXYGENASE EXTRADIOL-LIKE PROTEIN"/>
    <property type="match status" value="1"/>
</dbReference>
<name>A0ABZ2CB46_9BACI</name>
<evidence type="ECO:0000313" key="3">
    <source>
        <dbReference type="EMBL" id="WVX80966.1"/>
    </source>
</evidence>
<dbReference type="InterPro" id="IPR004183">
    <property type="entry name" value="Xdiol_dOase_suB"/>
</dbReference>
<dbReference type="RefSeq" id="WP_338449896.1">
    <property type="nucleotide sequence ID" value="NZ_CP137640.1"/>
</dbReference>
<keyword evidence="4" id="KW-1185">Reference proteome</keyword>
<dbReference type="GO" id="GO:0051213">
    <property type="term" value="F:dioxygenase activity"/>
    <property type="evidence" value="ECO:0007669"/>
    <property type="project" value="UniProtKB-KW"/>
</dbReference>
<accession>A0ABZ2CB46</accession>
<gene>
    <name evidence="3" type="ORF">R4Z09_27740</name>
</gene>
<sequence>MTIELSMLVPHVPSICHEDKVPDFQQEMVDGLKEVSKEIAQIKPDVIVLVSCHWPSTFAHYVDCYPVHKGLLTATEAPDLIKDVPYHYPGDEELANQLVQAGKDASLAVEGVYDEFFVWDYGTVVPLRYLVPNEDIPVINLSVTLAANLEETHKWGQAIAKVLQESDKKVIFISSGALAHNLVRGRHHMPTISEHAMDKQFIEYVMNKNYRAANEMLPQYSSFAKVESGGRHLAMLFGIIDEEWTPVYYAAGQSSGSWNPLITFTKSKVSQV</sequence>
<dbReference type="EMBL" id="CP137640">
    <property type="protein sequence ID" value="WVX80966.1"/>
    <property type="molecule type" value="Genomic_DNA"/>
</dbReference>
<evidence type="ECO:0000313" key="4">
    <source>
        <dbReference type="Proteomes" id="UP001357223"/>
    </source>
</evidence>
<reference evidence="3 4" key="1">
    <citation type="submission" date="2023-10" db="EMBL/GenBank/DDBJ databases">
        <title>Niallia locisalis sp.nov. isolated from a salt pond sample.</title>
        <authorList>
            <person name="Li X.-J."/>
            <person name="Dong L."/>
        </authorList>
    </citation>
    <scope>NUCLEOTIDE SEQUENCE [LARGE SCALE GENOMIC DNA]</scope>
    <source>
        <strain evidence="3 4">DSM 29761</strain>
    </source>
</reference>
<dbReference type="PANTHER" id="PTHR30096:SF9">
    <property type="entry name" value="4-HYDROXYPHENYLACETATE CATABOLISM PROTEIN"/>
    <property type="match status" value="1"/>
</dbReference>
<keyword evidence="3" id="KW-0223">Dioxygenase</keyword>
<dbReference type="Proteomes" id="UP001357223">
    <property type="component" value="Chromosome"/>
</dbReference>
<organism evidence="3 4">
    <name type="scientific">Niallia oryzisoli</name>
    <dbReference type="NCBI Taxonomy" id="1737571"/>
    <lineage>
        <taxon>Bacteria</taxon>
        <taxon>Bacillati</taxon>
        <taxon>Bacillota</taxon>
        <taxon>Bacilli</taxon>
        <taxon>Bacillales</taxon>
        <taxon>Bacillaceae</taxon>
        <taxon>Niallia</taxon>
    </lineage>
</organism>